<comment type="caution">
    <text evidence="5">The sequence shown here is derived from an EMBL/GenBank/DDBJ whole genome shotgun (WGS) entry which is preliminary data.</text>
</comment>
<dbReference type="PANTHER" id="PTHR46796:SF6">
    <property type="entry name" value="ARAC SUBFAMILY"/>
    <property type="match status" value="1"/>
</dbReference>
<dbReference type="InterPro" id="IPR018060">
    <property type="entry name" value="HTH_AraC"/>
</dbReference>
<dbReference type="RefSeq" id="WP_143972765.1">
    <property type="nucleotide sequence ID" value="NZ_PNOT02000031.1"/>
</dbReference>
<evidence type="ECO:0000256" key="1">
    <source>
        <dbReference type="ARBA" id="ARBA00023015"/>
    </source>
</evidence>
<gene>
    <name evidence="5" type="ORF">C1D09_002110</name>
</gene>
<sequence>MAAAGNGRDVVPGRALADGGVPRSVLDSAGLGPRQAVAMWQENMGFFYDVRLRNGGDERFHVHAEAFHLGEIALSSYRCVAQNFDRSRARIGRDGLDQITVQVCLRGSHGRRDGGPDEKACAGDLIVSDLAQVQSTGTSGIDSVNLTMPRRLLAPLLKAPDEHNLRVIPGNAPLTALLRGHLIGLYEAAPAMSGSDAEAVTRPTIELAAAAINSAVAEENAASVQLALTGEIRRHIDRHITGRDLTAETIAALFGISMRKLYYLFEPHGGFSRYIQDERLRRCRAELVDPGRRHDAIGEIAGRYGFGHRKSFVRAFRRSFDMTPREMRALAAEGRRRTREHGADRTLWHCIREIR</sequence>
<dbReference type="InterPro" id="IPR035418">
    <property type="entry name" value="AraC-bd_2"/>
</dbReference>
<dbReference type="SMART" id="SM00342">
    <property type="entry name" value="HTH_ARAC"/>
    <property type="match status" value="1"/>
</dbReference>
<proteinExistence type="predicted"/>
<dbReference type="InterPro" id="IPR050204">
    <property type="entry name" value="AraC_XylS_family_regulators"/>
</dbReference>
<dbReference type="AlphaFoldDB" id="A0A8T9AYD8"/>
<reference evidence="5" key="1">
    <citation type="submission" date="2019-07" db="EMBL/GenBank/DDBJ databases">
        <title>Mesorhizobum intechiensis sp. nov. isolated from nodules of Lotus tenuis growing in lowlands of the Flooding Pampa, Argentina.</title>
        <authorList>
            <person name="Estrella M.J."/>
            <person name="Torres Tejerizo G.A."/>
            <person name="Cumpa Velazquez L.M."/>
            <person name="Fontana F."/>
            <person name="Hansen L."/>
            <person name="Pistorio M."/>
            <person name="Sannazzaro A.I."/>
        </authorList>
    </citation>
    <scope>NUCLEOTIDE SEQUENCE</scope>
    <source>
        <strain evidence="5">BD68</strain>
    </source>
</reference>
<organism evidence="5 6">
    <name type="scientific">Mesorhizobium intechi</name>
    <dbReference type="NCBI Taxonomy" id="537601"/>
    <lineage>
        <taxon>Bacteria</taxon>
        <taxon>Pseudomonadati</taxon>
        <taxon>Pseudomonadota</taxon>
        <taxon>Alphaproteobacteria</taxon>
        <taxon>Hyphomicrobiales</taxon>
        <taxon>Phyllobacteriaceae</taxon>
        <taxon>Mesorhizobium</taxon>
    </lineage>
</organism>
<feature type="domain" description="HTH araC/xylS-type" evidence="4">
    <location>
        <begin position="230"/>
        <end position="330"/>
    </location>
</feature>
<dbReference type="InterPro" id="IPR020449">
    <property type="entry name" value="Tscrpt_reg_AraC-type_HTH"/>
</dbReference>
<dbReference type="Pfam" id="PF14525">
    <property type="entry name" value="AraC_binding_2"/>
    <property type="match status" value="1"/>
</dbReference>
<protein>
    <submittedName>
        <fullName evidence="5">Helix-turn-helix domain-containing protein</fullName>
    </submittedName>
</protein>
<evidence type="ECO:0000259" key="4">
    <source>
        <dbReference type="PROSITE" id="PS01124"/>
    </source>
</evidence>
<evidence type="ECO:0000256" key="2">
    <source>
        <dbReference type="ARBA" id="ARBA00023125"/>
    </source>
</evidence>
<evidence type="ECO:0000256" key="3">
    <source>
        <dbReference type="ARBA" id="ARBA00023163"/>
    </source>
</evidence>
<evidence type="ECO:0000313" key="6">
    <source>
        <dbReference type="Proteomes" id="UP000235507"/>
    </source>
</evidence>
<dbReference type="Proteomes" id="UP000235507">
    <property type="component" value="Unassembled WGS sequence"/>
</dbReference>
<dbReference type="Pfam" id="PF12833">
    <property type="entry name" value="HTH_18"/>
    <property type="match status" value="1"/>
</dbReference>
<dbReference type="OrthoDB" id="8004517at2"/>
<keyword evidence="1" id="KW-0805">Transcription regulation</keyword>
<dbReference type="EMBL" id="PNOT02000031">
    <property type="protein sequence ID" value="TSE13800.1"/>
    <property type="molecule type" value="Genomic_DNA"/>
</dbReference>
<keyword evidence="3" id="KW-0804">Transcription</keyword>
<accession>A0A8T9AYD8</accession>
<evidence type="ECO:0000313" key="5">
    <source>
        <dbReference type="EMBL" id="TSE13800.1"/>
    </source>
</evidence>
<dbReference type="PROSITE" id="PS01124">
    <property type="entry name" value="HTH_ARAC_FAMILY_2"/>
    <property type="match status" value="1"/>
</dbReference>
<dbReference type="PRINTS" id="PR00032">
    <property type="entry name" value="HTHARAC"/>
</dbReference>
<dbReference type="Gene3D" id="1.10.10.60">
    <property type="entry name" value="Homeodomain-like"/>
    <property type="match status" value="1"/>
</dbReference>
<dbReference type="GO" id="GO:0043565">
    <property type="term" value="F:sequence-specific DNA binding"/>
    <property type="evidence" value="ECO:0007669"/>
    <property type="project" value="InterPro"/>
</dbReference>
<keyword evidence="6" id="KW-1185">Reference proteome</keyword>
<dbReference type="InterPro" id="IPR009057">
    <property type="entry name" value="Homeodomain-like_sf"/>
</dbReference>
<keyword evidence="2" id="KW-0238">DNA-binding</keyword>
<dbReference type="PANTHER" id="PTHR46796">
    <property type="entry name" value="HTH-TYPE TRANSCRIPTIONAL ACTIVATOR RHAS-RELATED"/>
    <property type="match status" value="1"/>
</dbReference>
<name>A0A8T9AYD8_9HYPH</name>
<dbReference type="SUPFAM" id="SSF46689">
    <property type="entry name" value="Homeodomain-like"/>
    <property type="match status" value="1"/>
</dbReference>
<dbReference type="GO" id="GO:0003700">
    <property type="term" value="F:DNA-binding transcription factor activity"/>
    <property type="evidence" value="ECO:0007669"/>
    <property type="project" value="InterPro"/>
</dbReference>